<name>H2Y8R4_CIOSA</name>
<reference evidence="6" key="1">
    <citation type="submission" date="2003-08" db="EMBL/GenBank/DDBJ databases">
        <authorList>
            <person name="Birren B."/>
            <person name="Nusbaum C."/>
            <person name="Abebe A."/>
            <person name="Abouelleil A."/>
            <person name="Adekoya E."/>
            <person name="Ait-zahra M."/>
            <person name="Allen N."/>
            <person name="Allen T."/>
            <person name="An P."/>
            <person name="Anderson M."/>
            <person name="Anderson S."/>
            <person name="Arachchi H."/>
            <person name="Armbruster J."/>
            <person name="Bachantsang P."/>
            <person name="Baldwin J."/>
            <person name="Barry A."/>
            <person name="Bayul T."/>
            <person name="Blitshsteyn B."/>
            <person name="Bloom T."/>
            <person name="Blye J."/>
            <person name="Boguslavskiy L."/>
            <person name="Borowsky M."/>
            <person name="Boukhgalter B."/>
            <person name="Brunache A."/>
            <person name="Butler J."/>
            <person name="Calixte N."/>
            <person name="Calvo S."/>
            <person name="Camarata J."/>
            <person name="Campo K."/>
            <person name="Chang J."/>
            <person name="Cheshatsang Y."/>
            <person name="Citroen M."/>
            <person name="Collymore A."/>
            <person name="Considine T."/>
            <person name="Cook A."/>
            <person name="Cooke P."/>
            <person name="Corum B."/>
            <person name="Cuomo C."/>
            <person name="David R."/>
            <person name="Dawoe T."/>
            <person name="Degray S."/>
            <person name="Dodge S."/>
            <person name="Dooley K."/>
            <person name="Dorje P."/>
            <person name="Dorjee K."/>
            <person name="Dorris L."/>
            <person name="Duffey N."/>
            <person name="Dupes A."/>
            <person name="Elkins T."/>
            <person name="Engels R."/>
            <person name="Erickson J."/>
            <person name="Farina A."/>
            <person name="Faro S."/>
            <person name="Ferreira P."/>
            <person name="Fischer H."/>
            <person name="Fitzgerald M."/>
            <person name="Foley K."/>
            <person name="Gage D."/>
            <person name="Galagan J."/>
            <person name="Gearin G."/>
            <person name="Gnerre S."/>
            <person name="Gnirke A."/>
            <person name="Goyette A."/>
            <person name="Graham J."/>
            <person name="Grandbois E."/>
            <person name="Gyaltsen K."/>
            <person name="Hafez N."/>
            <person name="Hagopian D."/>
            <person name="Hagos B."/>
            <person name="Hall J."/>
            <person name="Hatcher B."/>
            <person name="Heller A."/>
            <person name="Higgins H."/>
            <person name="Honan T."/>
            <person name="Horn A."/>
            <person name="Houde N."/>
            <person name="Hughes L."/>
            <person name="Hulme W."/>
            <person name="Husby E."/>
            <person name="Iliev I."/>
            <person name="Jaffe D."/>
            <person name="Jones C."/>
            <person name="Kamal M."/>
            <person name="Kamat A."/>
            <person name="Kamvysselis M."/>
            <person name="Karlsson E."/>
            <person name="Kells C."/>
            <person name="Kieu A."/>
            <person name="Kisner P."/>
            <person name="Kodira C."/>
            <person name="Kulbokas E."/>
            <person name="Labutti K."/>
            <person name="Lama D."/>
            <person name="Landers T."/>
            <person name="Leger J."/>
            <person name="Levine S."/>
            <person name="Lewis D."/>
            <person name="Lewis T."/>
            <person name="Lindblad-toh K."/>
            <person name="Liu X."/>
            <person name="Lokyitsang T."/>
            <person name="Lokyitsang Y."/>
            <person name="Lucien O."/>
            <person name="Lui A."/>
            <person name="Ma L.J."/>
            <person name="Mabbitt R."/>
            <person name="Macdonald J."/>
            <person name="Maclean C."/>
            <person name="Major J."/>
            <person name="Manning J."/>
            <person name="Marabella R."/>
            <person name="Maru K."/>
            <person name="Matthews C."/>
            <person name="Mauceli E."/>
            <person name="Mccarthy M."/>
            <person name="Mcdonough S."/>
            <person name="Mcghee T."/>
            <person name="Meldrim J."/>
            <person name="Meneus L."/>
            <person name="Mesirov J."/>
            <person name="Mihalev A."/>
            <person name="Mihova T."/>
            <person name="Mikkelsen T."/>
            <person name="Mlenga V."/>
            <person name="Moru K."/>
            <person name="Mozes J."/>
            <person name="Mulrain L."/>
            <person name="Munson G."/>
            <person name="Naylor J."/>
            <person name="Newes C."/>
            <person name="Nguyen C."/>
            <person name="Nguyen N."/>
            <person name="Nguyen T."/>
            <person name="Nicol R."/>
            <person name="Nielsen C."/>
            <person name="Nizzari M."/>
            <person name="Norbu C."/>
            <person name="Norbu N."/>
            <person name="O'donnell P."/>
            <person name="Okoawo O."/>
            <person name="O'leary S."/>
            <person name="Omotosho B."/>
            <person name="O'neill K."/>
            <person name="Osman S."/>
            <person name="Parker S."/>
            <person name="Perrin D."/>
            <person name="Phunkhang P."/>
            <person name="Piqani B."/>
            <person name="Purcell S."/>
            <person name="Rachupka T."/>
            <person name="Ramasamy U."/>
            <person name="Rameau R."/>
            <person name="Ray V."/>
            <person name="Raymond C."/>
            <person name="Retta R."/>
            <person name="Richardson S."/>
            <person name="Rise C."/>
            <person name="Rodriguez J."/>
            <person name="Rogers J."/>
            <person name="Rogov P."/>
            <person name="Rutman M."/>
            <person name="Schupbach R."/>
            <person name="Seaman C."/>
            <person name="Settipalli S."/>
            <person name="Sharpe T."/>
            <person name="Sheridan J."/>
            <person name="Sherpa N."/>
            <person name="Shi J."/>
            <person name="Smirnov S."/>
            <person name="Smith C."/>
            <person name="Sougnez C."/>
            <person name="Spencer B."/>
            <person name="Stalker J."/>
            <person name="Stange-thomann N."/>
            <person name="Stavropoulos S."/>
            <person name="Stetson K."/>
            <person name="Stone C."/>
            <person name="Stone S."/>
            <person name="Stubbs M."/>
            <person name="Talamas J."/>
            <person name="Tchuinga P."/>
            <person name="Tenzing P."/>
            <person name="Tesfaye S."/>
            <person name="Theodore J."/>
            <person name="Thoulutsang Y."/>
            <person name="Topham K."/>
            <person name="Towey S."/>
            <person name="Tsamla T."/>
            <person name="Tsomo N."/>
            <person name="Vallee D."/>
            <person name="Vassiliev H."/>
            <person name="Venkataraman V."/>
            <person name="Vinson J."/>
            <person name="Vo A."/>
            <person name="Wade C."/>
            <person name="Wang S."/>
            <person name="Wangchuk T."/>
            <person name="Wangdi T."/>
            <person name="Whittaker C."/>
            <person name="Wilkinson J."/>
            <person name="Wu Y."/>
            <person name="Wyman D."/>
            <person name="Yadav S."/>
            <person name="Yang S."/>
            <person name="Yang X."/>
            <person name="Yeager S."/>
            <person name="Yee E."/>
            <person name="Young G."/>
            <person name="Zainoun J."/>
            <person name="Zembeck L."/>
            <person name="Zimmer A."/>
            <person name="Zody M."/>
            <person name="Lander E."/>
        </authorList>
    </citation>
    <scope>NUCLEOTIDE SEQUENCE [LARGE SCALE GENOMIC DNA]</scope>
</reference>
<reference evidence="5" key="3">
    <citation type="submission" date="2025-09" db="UniProtKB">
        <authorList>
            <consortium name="Ensembl"/>
        </authorList>
    </citation>
    <scope>IDENTIFICATION</scope>
</reference>
<evidence type="ECO:0000256" key="3">
    <source>
        <dbReference type="ARBA" id="ARBA00023136"/>
    </source>
</evidence>
<feature type="transmembrane region" description="Helical" evidence="4">
    <location>
        <begin position="75"/>
        <end position="95"/>
    </location>
</feature>
<comment type="subcellular location">
    <subcellularLocation>
        <location evidence="4">Membrane</location>
        <topology evidence="4">Multi-pass membrane protein</topology>
    </subcellularLocation>
</comment>
<dbReference type="FunCoup" id="H2Y8R4">
    <property type="interactions" value="5"/>
</dbReference>
<keyword evidence="4" id="KW-0187">Copper transport</keyword>
<keyword evidence="4" id="KW-0186">Copper</keyword>
<protein>
    <recommendedName>
        <fullName evidence="4">Copper transport protein</fullName>
    </recommendedName>
</protein>
<dbReference type="OMA" id="AKTVACH"/>
<reference evidence="5" key="2">
    <citation type="submission" date="2025-08" db="UniProtKB">
        <authorList>
            <consortium name="Ensembl"/>
        </authorList>
    </citation>
    <scope>IDENTIFICATION</scope>
</reference>
<feature type="transmembrane region" description="Helical" evidence="4">
    <location>
        <begin position="166"/>
        <end position="184"/>
    </location>
</feature>
<accession>H2Y8R4</accession>
<evidence type="ECO:0000256" key="4">
    <source>
        <dbReference type="RuleBase" id="RU367022"/>
    </source>
</evidence>
<keyword evidence="1 4" id="KW-0812">Transmembrane</keyword>
<keyword evidence="4" id="KW-0406">Ion transport</keyword>
<sequence>MNHDHHMMSNGDHTMMQGHMNTTMMMKTARNSSMSAINHKHSAHDTSIHEEVHMTFYFGTNGVDILFEAWRVNSVGGMVGACIAVCLVAMLYEGLKVLRESLLKKYAAKEKYSNVNSNGVEPYVETIEPTVSKMLSKPHFIQTFLHLVQVMVSYALMLIFMTYNAYLAISIIFGAGLGYFLFGWKKAVIVDMNEHCH</sequence>
<dbReference type="GeneTree" id="ENSGT00940000155147"/>
<dbReference type="Proteomes" id="UP000007875">
    <property type="component" value="Unassembled WGS sequence"/>
</dbReference>
<dbReference type="PANTHER" id="PTHR12483">
    <property type="entry name" value="SOLUTE CARRIER FAMILY 31 COPPER TRANSPORTERS"/>
    <property type="match status" value="1"/>
</dbReference>
<dbReference type="STRING" id="51511.ENSCSAVP00000001712"/>
<dbReference type="Pfam" id="PF04145">
    <property type="entry name" value="Ctr"/>
    <property type="match status" value="1"/>
</dbReference>
<keyword evidence="4" id="KW-0813">Transport</keyword>
<dbReference type="GO" id="GO:0016020">
    <property type="term" value="C:membrane"/>
    <property type="evidence" value="ECO:0007669"/>
    <property type="project" value="UniProtKB-SubCell"/>
</dbReference>
<evidence type="ECO:0000256" key="2">
    <source>
        <dbReference type="ARBA" id="ARBA00022989"/>
    </source>
</evidence>
<dbReference type="PANTHER" id="PTHR12483:SF115">
    <property type="entry name" value="COPPER TRANSPORT PROTEIN"/>
    <property type="match status" value="1"/>
</dbReference>
<evidence type="ECO:0000313" key="6">
    <source>
        <dbReference type="Proteomes" id="UP000007875"/>
    </source>
</evidence>
<feature type="transmembrane region" description="Helical" evidence="4">
    <location>
        <begin position="140"/>
        <end position="160"/>
    </location>
</feature>
<dbReference type="AlphaFoldDB" id="H2Y8R4"/>
<dbReference type="HOGENOM" id="CLU_079690_2_0_1"/>
<evidence type="ECO:0000256" key="1">
    <source>
        <dbReference type="ARBA" id="ARBA00022692"/>
    </source>
</evidence>
<dbReference type="InParanoid" id="H2Y8R4"/>
<dbReference type="GO" id="GO:0005375">
    <property type="term" value="F:copper ion transmembrane transporter activity"/>
    <property type="evidence" value="ECO:0007669"/>
    <property type="project" value="UniProtKB-UniRule"/>
</dbReference>
<evidence type="ECO:0000313" key="5">
    <source>
        <dbReference type="Ensembl" id="ENSCSAVP00000001712.1"/>
    </source>
</evidence>
<keyword evidence="2 4" id="KW-1133">Transmembrane helix</keyword>
<proteinExistence type="inferred from homology"/>
<dbReference type="Ensembl" id="ENSCSAVT00000001740.1">
    <property type="protein sequence ID" value="ENSCSAVP00000001712.1"/>
    <property type="gene ID" value="ENSCSAVG00000000991.1"/>
</dbReference>
<dbReference type="InterPro" id="IPR007274">
    <property type="entry name" value="Cop_transporter"/>
</dbReference>
<dbReference type="eggNOG" id="KOG3386">
    <property type="taxonomic scope" value="Eukaryota"/>
</dbReference>
<keyword evidence="3 4" id="KW-0472">Membrane</keyword>
<organism evidence="5 6">
    <name type="scientific">Ciona savignyi</name>
    <name type="common">Pacific transparent sea squirt</name>
    <dbReference type="NCBI Taxonomy" id="51511"/>
    <lineage>
        <taxon>Eukaryota</taxon>
        <taxon>Metazoa</taxon>
        <taxon>Chordata</taxon>
        <taxon>Tunicata</taxon>
        <taxon>Ascidiacea</taxon>
        <taxon>Phlebobranchia</taxon>
        <taxon>Cionidae</taxon>
        <taxon>Ciona</taxon>
    </lineage>
</organism>
<keyword evidence="6" id="KW-1185">Reference proteome</keyword>
<comment type="similarity">
    <text evidence="4">Belongs to the copper transporter (Ctr) (TC 1.A.56) family. SLC31A subfamily.</text>
</comment>